<dbReference type="GO" id="GO:0007043">
    <property type="term" value="P:cell-cell junction assembly"/>
    <property type="evidence" value="ECO:0007669"/>
    <property type="project" value="TreeGrafter"/>
</dbReference>
<evidence type="ECO:0000313" key="15">
    <source>
        <dbReference type="EMBL" id="CAL1611180.1"/>
    </source>
</evidence>
<keyword evidence="5" id="KW-0732">Signal</keyword>
<dbReference type="GO" id="GO:0044331">
    <property type="term" value="P:cell-cell adhesion mediated by cadherin"/>
    <property type="evidence" value="ECO:0007669"/>
    <property type="project" value="TreeGrafter"/>
</dbReference>
<sequence length="374" mass="40693">MPQANFYGSHSLAEDTEVGHTVVVLRATDDDEAESGSSRIEFIISEGNKDGIFTVETEGNGVGKLVIAKPLDFETSSSYKLKIDARNPEPLKKGLEYSSDSSTLVQLSVSDVDEAPEFSLDILDVTVYEDQPKGTVLLKVEAKDPEGKDISFKLDGDAQDWLEVDSATGEIRTKGKLDRETLETFSVTVTAFENDNPEKSTERELSVRLLDVNDNHPKLTESKAFICYNKPSPVLLKAKDADAPPYSEPFTFALSPHKKSPNWDLSPVDGTTAKLSLKKSPTEDKTITLSISIKDNAGVGVNQAFEVQVCNCTQLGYCYVEPGKHGFMLGMGATIGILAGVIGFCILVFVIVIRKIGNKKKGANPNDEQNAMMS</sequence>
<feature type="domain" description="Cadherin" evidence="14">
    <location>
        <begin position="11"/>
        <end position="118"/>
    </location>
</feature>
<dbReference type="CDD" id="cd11304">
    <property type="entry name" value="Cadherin_repeat"/>
    <property type="match status" value="2"/>
</dbReference>
<dbReference type="InterPro" id="IPR020894">
    <property type="entry name" value="Cadherin_CS"/>
</dbReference>
<keyword evidence="4" id="KW-0479">Metal-binding</keyword>
<dbReference type="InterPro" id="IPR002126">
    <property type="entry name" value="Cadherin-like_dom"/>
</dbReference>
<protein>
    <recommendedName>
        <fullName evidence="14">Cadherin domain-containing protein</fullName>
    </recommendedName>
</protein>
<dbReference type="AlphaFoldDB" id="A0AAV2MD77"/>
<dbReference type="InterPro" id="IPR039808">
    <property type="entry name" value="Cadherin"/>
</dbReference>
<dbReference type="Pfam" id="PF00028">
    <property type="entry name" value="Cadherin"/>
    <property type="match status" value="2"/>
</dbReference>
<dbReference type="GO" id="GO:0005509">
    <property type="term" value="F:calcium ion binding"/>
    <property type="evidence" value="ECO:0007669"/>
    <property type="project" value="UniProtKB-UniRule"/>
</dbReference>
<dbReference type="PRINTS" id="PR00205">
    <property type="entry name" value="CADHERIN"/>
</dbReference>
<dbReference type="GO" id="GO:0016342">
    <property type="term" value="C:catenin complex"/>
    <property type="evidence" value="ECO:0007669"/>
    <property type="project" value="TreeGrafter"/>
</dbReference>
<dbReference type="Proteomes" id="UP001497482">
    <property type="component" value="Chromosome 7"/>
</dbReference>
<evidence type="ECO:0000256" key="8">
    <source>
        <dbReference type="ARBA" id="ARBA00022889"/>
    </source>
</evidence>
<dbReference type="SMART" id="SM00112">
    <property type="entry name" value="CA"/>
    <property type="match status" value="2"/>
</dbReference>
<proteinExistence type="predicted"/>
<evidence type="ECO:0000256" key="1">
    <source>
        <dbReference type="ARBA" id="ARBA00004251"/>
    </source>
</evidence>
<evidence type="ECO:0000256" key="6">
    <source>
        <dbReference type="ARBA" id="ARBA00022737"/>
    </source>
</evidence>
<feature type="transmembrane region" description="Helical" evidence="13">
    <location>
        <begin position="327"/>
        <end position="353"/>
    </location>
</feature>
<evidence type="ECO:0000256" key="11">
    <source>
        <dbReference type="ARBA" id="ARBA00023180"/>
    </source>
</evidence>
<evidence type="ECO:0000256" key="4">
    <source>
        <dbReference type="ARBA" id="ARBA00022723"/>
    </source>
</evidence>
<evidence type="ECO:0000259" key="14">
    <source>
        <dbReference type="PROSITE" id="PS50268"/>
    </source>
</evidence>
<dbReference type="GO" id="GO:0045296">
    <property type="term" value="F:cadherin binding"/>
    <property type="evidence" value="ECO:0007669"/>
    <property type="project" value="TreeGrafter"/>
</dbReference>
<name>A0AAV2MD77_KNICA</name>
<evidence type="ECO:0000256" key="10">
    <source>
        <dbReference type="ARBA" id="ARBA00023136"/>
    </source>
</evidence>
<keyword evidence="8" id="KW-0130">Cell adhesion</keyword>
<keyword evidence="7 12" id="KW-0106">Calcium</keyword>
<dbReference type="GO" id="GO:0016477">
    <property type="term" value="P:cell migration"/>
    <property type="evidence" value="ECO:0007669"/>
    <property type="project" value="TreeGrafter"/>
</dbReference>
<evidence type="ECO:0000256" key="9">
    <source>
        <dbReference type="ARBA" id="ARBA00022989"/>
    </source>
</evidence>
<evidence type="ECO:0000256" key="7">
    <source>
        <dbReference type="ARBA" id="ARBA00022837"/>
    </source>
</evidence>
<evidence type="ECO:0000256" key="13">
    <source>
        <dbReference type="SAM" id="Phobius"/>
    </source>
</evidence>
<accession>A0AAV2MD77</accession>
<keyword evidence="3 13" id="KW-0812">Transmembrane</keyword>
<evidence type="ECO:0000256" key="3">
    <source>
        <dbReference type="ARBA" id="ARBA00022692"/>
    </source>
</evidence>
<dbReference type="PROSITE" id="PS50268">
    <property type="entry name" value="CADHERIN_2"/>
    <property type="match status" value="2"/>
</dbReference>
<dbReference type="GO" id="GO:0005912">
    <property type="term" value="C:adherens junction"/>
    <property type="evidence" value="ECO:0007669"/>
    <property type="project" value="TreeGrafter"/>
</dbReference>
<dbReference type="EMBL" id="OZ035829">
    <property type="protein sequence ID" value="CAL1611180.1"/>
    <property type="molecule type" value="Genomic_DNA"/>
</dbReference>
<dbReference type="InterPro" id="IPR015919">
    <property type="entry name" value="Cadherin-like_sf"/>
</dbReference>
<keyword evidence="9 13" id="KW-1133">Transmembrane helix</keyword>
<comment type="subcellular location">
    <subcellularLocation>
        <location evidence="1">Cell membrane</location>
        <topology evidence="1">Single-pass type I membrane protein</topology>
    </subcellularLocation>
</comment>
<feature type="domain" description="Cadherin" evidence="14">
    <location>
        <begin position="119"/>
        <end position="219"/>
    </location>
</feature>
<dbReference type="SUPFAM" id="SSF49313">
    <property type="entry name" value="Cadherin-like"/>
    <property type="match status" value="3"/>
</dbReference>
<gene>
    <name evidence="15" type="ORF">KC01_LOCUS37636</name>
</gene>
<keyword evidence="16" id="KW-1185">Reference proteome</keyword>
<organism evidence="15 16">
    <name type="scientific">Knipowitschia caucasica</name>
    <name type="common">Caucasian dwarf goby</name>
    <name type="synonym">Pomatoschistus caucasicus</name>
    <dbReference type="NCBI Taxonomy" id="637954"/>
    <lineage>
        <taxon>Eukaryota</taxon>
        <taxon>Metazoa</taxon>
        <taxon>Chordata</taxon>
        <taxon>Craniata</taxon>
        <taxon>Vertebrata</taxon>
        <taxon>Euteleostomi</taxon>
        <taxon>Actinopterygii</taxon>
        <taxon>Neopterygii</taxon>
        <taxon>Teleostei</taxon>
        <taxon>Neoteleostei</taxon>
        <taxon>Acanthomorphata</taxon>
        <taxon>Gobiaria</taxon>
        <taxon>Gobiiformes</taxon>
        <taxon>Gobioidei</taxon>
        <taxon>Gobiidae</taxon>
        <taxon>Gobiinae</taxon>
        <taxon>Knipowitschia</taxon>
    </lineage>
</organism>
<evidence type="ECO:0000256" key="2">
    <source>
        <dbReference type="ARBA" id="ARBA00022475"/>
    </source>
</evidence>
<dbReference type="FunFam" id="2.60.40.60:FF:000123">
    <property type="entry name" value="Protocadherin beta 4"/>
    <property type="match status" value="1"/>
</dbReference>
<dbReference type="GO" id="GO:0008013">
    <property type="term" value="F:beta-catenin binding"/>
    <property type="evidence" value="ECO:0007669"/>
    <property type="project" value="TreeGrafter"/>
</dbReference>
<dbReference type="GO" id="GO:0000902">
    <property type="term" value="P:cell morphogenesis"/>
    <property type="evidence" value="ECO:0007669"/>
    <property type="project" value="TreeGrafter"/>
</dbReference>
<dbReference type="GO" id="GO:0034332">
    <property type="term" value="P:adherens junction organization"/>
    <property type="evidence" value="ECO:0007669"/>
    <property type="project" value="TreeGrafter"/>
</dbReference>
<evidence type="ECO:0000256" key="5">
    <source>
        <dbReference type="ARBA" id="ARBA00022729"/>
    </source>
</evidence>
<dbReference type="PROSITE" id="PS00232">
    <property type="entry name" value="CADHERIN_1"/>
    <property type="match status" value="1"/>
</dbReference>
<evidence type="ECO:0000256" key="12">
    <source>
        <dbReference type="PROSITE-ProRule" id="PRU00043"/>
    </source>
</evidence>
<dbReference type="GO" id="GO:0007156">
    <property type="term" value="P:homophilic cell adhesion via plasma membrane adhesion molecules"/>
    <property type="evidence" value="ECO:0007669"/>
    <property type="project" value="InterPro"/>
</dbReference>
<reference evidence="15 16" key="1">
    <citation type="submission" date="2024-04" db="EMBL/GenBank/DDBJ databases">
        <authorList>
            <person name="Waldvogel A.-M."/>
            <person name="Schoenle A."/>
        </authorList>
    </citation>
    <scope>NUCLEOTIDE SEQUENCE [LARGE SCALE GENOMIC DNA]</scope>
</reference>
<dbReference type="Gene3D" id="2.60.40.60">
    <property type="entry name" value="Cadherins"/>
    <property type="match status" value="3"/>
</dbReference>
<keyword evidence="10 13" id="KW-0472">Membrane</keyword>
<dbReference type="PANTHER" id="PTHR24027:SF419">
    <property type="entry name" value="CADHERIN-17"/>
    <property type="match status" value="1"/>
</dbReference>
<evidence type="ECO:0000313" key="16">
    <source>
        <dbReference type="Proteomes" id="UP001497482"/>
    </source>
</evidence>
<dbReference type="PANTHER" id="PTHR24027">
    <property type="entry name" value="CADHERIN-23"/>
    <property type="match status" value="1"/>
</dbReference>
<keyword evidence="11" id="KW-0325">Glycoprotein</keyword>
<dbReference type="GO" id="GO:0016339">
    <property type="term" value="P:calcium-dependent cell-cell adhesion via plasma membrane cell adhesion molecules"/>
    <property type="evidence" value="ECO:0007669"/>
    <property type="project" value="TreeGrafter"/>
</dbReference>
<keyword evidence="2" id="KW-1003">Cell membrane</keyword>
<keyword evidence="6" id="KW-0677">Repeat</keyword>